<evidence type="ECO:0000256" key="4">
    <source>
        <dbReference type="ARBA" id="ARBA00022840"/>
    </source>
</evidence>
<reference evidence="8 9" key="1">
    <citation type="journal article" date="2009" name="Stand. Genomic Sci.">
        <title>Complete genome sequence of Anaerococcus prevotii type strain (PC1).</title>
        <authorList>
            <person name="Labutti K."/>
            <person name="Pukall R."/>
            <person name="Steenblock K."/>
            <person name="Glavina Del Rio T."/>
            <person name="Tice H."/>
            <person name="Copeland A."/>
            <person name="Cheng J.F."/>
            <person name="Lucas S."/>
            <person name="Chen F."/>
            <person name="Nolan M."/>
            <person name="Bruce D."/>
            <person name="Goodwin L."/>
            <person name="Pitluck S."/>
            <person name="Ivanova N."/>
            <person name="Mavromatis K."/>
            <person name="Ovchinnikova G."/>
            <person name="Pati A."/>
            <person name="Chen A."/>
            <person name="Palaniappan K."/>
            <person name="Land M."/>
            <person name="Hauser L."/>
            <person name="Chang Y.J."/>
            <person name="Jeffries C.D."/>
            <person name="Chain P."/>
            <person name="Saunders E."/>
            <person name="Brettin T."/>
            <person name="Detter J.C."/>
            <person name="Han C."/>
            <person name="Goker M."/>
            <person name="Bristow J."/>
            <person name="Eisen J.A."/>
            <person name="Markowitz V."/>
            <person name="Hugenholtz P."/>
            <person name="Kyrpides N.C."/>
            <person name="Klenk H.P."/>
            <person name="Lapidus A."/>
        </authorList>
    </citation>
    <scope>NUCLEOTIDE SEQUENCE [LARGE SCALE GENOMIC DNA]</scope>
    <source>
        <strain evidence="9">ATCC 9321 / DSM 20548 / JCM 6508 / NCTC 11806 / PC1</strain>
    </source>
</reference>
<evidence type="ECO:0000259" key="7">
    <source>
        <dbReference type="SMART" id="SM00382"/>
    </source>
</evidence>
<dbReference type="RefSeq" id="WP_015777311.1">
    <property type="nucleotide sequence ID" value="NC_013171.1"/>
</dbReference>
<keyword evidence="6" id="KW-0413">Isomerase</keyword>
<proteinExistence type="predicted"/>
<keyword evidence="3" id="KW-0347">Helicase</keyword>
<dbReference type="Proteomes" id="UP000002294">
    <property type="component" value="Chromosome"/>
</dbReference>
<accession>C7RFY7</accession>
<name>C7RFY7_ANAPD</name>
<dbReference type="Pfam" id="PF05872">
    <property type="entry name" value="HerA_C"/>
    <property type="match status" value="1"/>
</dbReference>
<sequence>MVIDQFYTDIDKNNFYLGMVSQVYKDGFVVQIENLSWLRQRRINLELLVPNIINYYVVIDSIQGLFIGEVYQSKISNSKNTHYELNNETYENIFSELSIETIGLLAAEDSGFISPGFKTVGLTDKVYIVNDEIKKRFLKSVENKRLDKNYLDKKLKPFATASNLGDDTISLHPETLFDRHLMTIGTTNSGKSTTALSILDKLILAEKKVLIIDPTGEYLDAFYEDDIKQLTLGRDTVLTPGKVSYSQRAMLFETNDSTQPAVIADAITSLRYQKREGNDCALVKEGKEIKDINNKLKSLTEEDLDFDLDLLPKQILEEGVEADRKMQLYQKGAFQFNNKQWLFQKVEYKLRNSELLNFFNSKNDKFDLLGEIDRFIKNETKSLYINTSEIGVGDGIGAMIIDLISNYIINHKDKNDVAFVIFIDEVHRYSKDIGGVRYQTGLTAIAREGRKKGIFLFLTTQNPNDVPSDLLGQIGSLLIHRLTHRYEIESIRNYLSDSSLRQVPKLNQGEAIFTSINLLKDLNLKIEKCSRIHFNNTTKL</sequence>
<dbReference type="EMBL" id="CP001708">
    <property type="protein sequence ID" value="ACV28398.1"/>
    <property type="molecule type" value="Genomic_DNA"/>
</dbReference>
<keyword evidence="5" id="KW-0238">DNA-binding</keyword>
<dbReference type="STRING" id="525919.Apre_0349"/>
<keyword evidence="9" id="KW-1185">Reference proteome</keyword>
<dbReference type="GO" id="GO:0003677">
    <property type="term" value="F:DNA binding"/>
    <property type="evidence" value="ECO:0007669"/>
    <property type="project" value="UniProtKB-KW"/>
</dbReference>
<dbReference type="InterPro" id="IPR027417">
    <property type="entry name" value="P-loop_NTPase"/>
</dbReference>
<evidence type="ECO:0000256" key="5">
    <source>
        <dbReference type="ARBA" id="ARBA00023125"/>
    </source>
</evidence>
<dbReference type="PANTHER" id="PTHR42957:SF1">
    <property type="entry name" value="HELICASE MJ1565-RELATED"/>
    <property type="match status" value="1"/>
</dbReference>
<dbReference type="GO" id="GO:0016787">
    <property type="term" value="F:hydrolase activity"/>
    <property type="evidence" value="ECO:0007669"/>
    <property type="project" value="UniProtKB-KW"/>
</dbReference>
<dbReference type="Pfam" id="PF01935">
    <property type="entry name" value="DUF87"/>
    <property type="match status" value="1"/>
</dbReference>
<keyword evidence="2" id="KW-0378">Hydrolase</keyword>
<evidence type="ECO:0000256" key="3">
    <source>
        <dbReference type="ARBA" id="ARBA00022806"/>
    </source>
</evidence>
<evidence type="ECO:0000313" key="8">
    <source>
        <dbReference type="EMBL" id="ACV28398.1"/>
    </source>
</evidence>
<dbReference type="OrthoDB" id="9806951at2"/>
<keyword evidence="1" id="KW-0547">Nucleotide-binding</keyword>
<evidence type="ECO:0000256" key="6">
    <source>
        <dbReference type="ARBA" id="ARBA00023235"/>
    </source>
</evidence>
<dbReference type="SUPFAM" id="SSF52540">
    <property type="entry name" value="P-loop containing nucleoside triphosphate hydrolases"/>
    <property type="match status" value="1"/>
</dbReference>
<keyword evidence="4" id="KW-0067">ATP-binding</keyword>
<organism evidence="8 9">
    <name type="scientific">Anaerococcus prevotii (strain ATCC 9321 / DSM 20548 / JCM 6508 / NCTC 11806 / PC1)</name>
    <name type="common">Peptostreptococcus prevotii</name>
    <name type="synonym">Peptococcus prevotii</name>
    <dbReference type="NCBI Taxonomy" id="525919"/>
    <lineage>
        <taxon>Bacteria</taxon>
        <taxon>Bacillati</taxon>
        <taxon>Bacillota</taxon>
        <taxon>Tissierellia</taxon>
        <taxon>Tissierellales</taxon>
        <taxon>Peptoniphilaceae</taxon>
        <taxon>Anaerococcus</taxon>
    </lineage>
</organism>
<dbReference type="AlphaFoldDB" id="C7RFY7"/>
<dbReference type="InterPro" id="IPR008571">
    <property type="entry name" value="HerA-like"/>
</dbReference>
<protein>
    <recommendedName>
        <fullName evidence="7">AAA+ ATPase domain-containing protein</fullName>
    </recommendedName>
</protein>
<dbReference type="KEGG" id="apr:Apre_0349"/>
<dbReference type="GO" id="GO:0005524">
    <property type="term" value="F:ATP binding"/>
    <property type="evidence" value="ECO:0007669"/>
    <property type="project" value="UniProtKB-KW"/>
</dbReference>
<dbReference type="PANTHER" id="PTHR42957">
    <property type="entry name" value="HELICASE MJ1565-RELATED"/>
    <property type="match status" value="1"/>
</dbReference>
<gene>
    <name evidence="8" type="ordered locus">Apre_0349</name>
</gene>
<dbReference type="InterPro" id="IPR002789">
    <property type="entry name" value="HerA_central"/>
</dbReference>
<dbReference type="GO" id="GO:0004386">
    <property type="term" value="F:helicase activity"/>
    <property type="evidence" value="ECO:0007669"/>
    <property type="project" value="UniProtKB-KW"/>
</dbReference>
<dbReference type="HOGENOM" id="CLU_050624_0_0_9"/>
<evidence type="ECO:0000256" key="2">
    <source>
        <dbReference type="ARBA" id="ARBA00022801"/>
    </source>
</evidence>
<evidence type="ECO:0000256" key="1">
    <source>
        <dbReference type="ARBA" id="ARBA00022741"/>
    </source>
</evidence>
<feature type="domain" description="AAA+ ATPase" evidence="7">
    <location>
        <begin position="177"/>
        <end position="492"/>
    </location>
</feature>
<evidence type="ECO:0000313" key="9">
    <source>
        <dbReference type="Proteomes" id="UP000002294"/>
    </source>
</evidence>
<dbReference type="InterPro" id="IPR003593">
    <property type="entry name" value="AAA+_ATPase"/>
</dbReference>
<dbReference type="InterPro" id="IPR033186">
    <property type="entry name" value="HerA_C"/>
</dbReference>
<dbReference type="SMART" id="SM00382">
    <property type="entry name" value="AAA"/>
    <property type="match status" value="1"/>
</dbReference>
<dbReference type="Gene3D" id="3.40.50.300">
    <property type="entry name" value="P-loop containing nucleotide triphosphate hydrolases"/>
    <property type="match status" value="2"/>
</dbReference>
<dbReference type="eggNOG" id="COG0433">
    <property type="taxonomic scope" value="Bacteria"/>
</dbReference>